<dbReference type="Gene3D" id="3.30.390.10">
    <property type="entry name" value="Enolase-like, N-terminal domain"/>
    <property type="match status" value="1"/>
</dbReference>
<dbReference type="InterPro" id="IPR036849">
    <property type="entry name" value="Enolase-like_C_sf"/>
</dbReference>
<dbReference type="GO" id="GO:0009063">
    <property type="term" value="P:amino acid catabolic process"/>
    <property type="evidence" value="ECO:0007669"/>
    <property type="project" value="InterPro"/>
</dbReference>
<dbReference type="InterPro" id="IPR013342">
    <property type="entry name" value="Mandelate_racemase_C"/>
</dbReference>
<protein>
    <submittedName>
        <fullName evidence="3">O-succinylbenzoate synthase</fullName>
    </submittedName>
</protein>
<proteinExistence type="predicted"/>
<evidence type="ECO:0000313" key="4">
    <source>
        <dbReference type="Proteomes" id="UP000319499"/>
    </source>
</evidence>
<dbReference type="SFLD" id="SFLDS00001">
    <property type="entry name" value="Enolase"/>
    <property type="match status" value="1"/>
</dbReference>
<dbReference type="GO" id="GO:0016854">
    <property type="term" value="F:racemase and epimerase activity"/>
    <property type="evidence" value="ECO:0007669"/>
    <property type="project" value="UniProtKB-ARBA"/>
</dbReference>
<dbReference type="AlphaFoldDB" id="A0A563DFF4"/>
<sequence length="335" mass="38130">MEASFHSYDLQFKTPAGTSRGVLKSKTTYLLHVKYFEKEYIGECALFKGLSADSELEYEDKLHWVCKHINEDKDYLIDSCKEFPSIQFGLEQVFLQIENKKSGLFFKSDFIHGNMGIQINGLIWMGDLDFMREQIQNKIEQKFDCIKLKIGVNWEGEYSILKSLRKEFPAHKLEIRVDANGGFTFEEAPKILEQLASLQIHSIEQPIKAGQIELMADLCKISPTPIALDEELIGKFSLTDKEILLKKVKPQYIILKPALVGGFKGSKEWIDLAKNYKIGWWITSALESNLGLNAIAQWTATLNNSLPQGLGTGGLYANNFPSNLEVRGDRLYYNL</sequence>
<evidence type="ECO:0000313" key="3">
    <source>
        <dbReference type="EMBL" id="TWP28711.1"/>
    </source>
</evidence>
<dbReference type="GO" id="GO:0046872">
    <property type="term" value="F:metal ion binding"/>
    <property type="evidence" value="ECO:0007669"/>
    <property type="project" value="UniProtKB-KW"/>
</dbReference>
<dbReference type="SUPFAM" id="SSF51604">
    <property type="entry name" value="Enolase C-terminal domain-like"/>
    <property type="match status" value="1"/>
</dbReference>
<reference evidence="3 4" key="1">
    <citation type="submission" date="2019-02" db="EMBL/GenBank/DDBJ databases">
        <title>Apibacter muscae sp. nov.: a novel member of the house fly microbiota.</title>
        <authorList>
            <person name="Park R."/>
        </authorList>
    </citation>
    <scope>NUCLEOTIDE SEQUENCE [LARGE SCALE GENOMIC DNA]</scope>
    <source>
        <strain evidence="3 4">AL1</strain>
    </source>
</reference>
<comment type="caution">
    <text evidence="3">The sequence shown here is derived from an EMBL/GenBank/DDBJ whole genome shotgun (WGS) entry which is preliminary data.</text>
</comment>
<dbReference type="SFLD" id="SFLDF00009">
    <property type="entry name" value="o-succinylbenzoate_synthase"/>
    <property type="match status" value="1"/>
</dbReference>
<name>A0A563DFF4_9FLAO</name>
<accession>A0A563DFF4</accession>
<evidence type="ECO:0000259" key="2">
    <source>
        <dbReference type="SMART" id="SM00922"/>
    </source>
</evidence>
<dbReference type="Proteomes" id="UP000319499">
    <property type="component" value="Unassembled WGS sequence"/>
</dbReference>
<dbReference type="InterPro" id="IPR029017">
    <property type="entry name" value="Enolase-like_N"/>
</dbReference>
<dbReference type="CDD" id="cd03320">
    <property type="entry name" value="OSBS"/>
    <property type="match status" value="1"/>
</dbReference>
<dbReference type="Pfam" id="PF13378">
    <property type="entry name" value="MR_MLE_C"/>
    <property type="match status" value="1"/>
</dbReference>
<dbReference type="InterPro" id="IPR029065">
    <property type="entry name" value="Enolase_C-like"/>
</dbReference>
<dbReference type="OrthoDB" id="9766759at2"/>
<dbReference type="RefSeq" id="WP_146292319.1">
    <property type="nucleotide sequence ID" value="NZ_SELH01000017.1"/>
</dbReference>
<evidence type="ECO:0000256" key="1">
    <source>
        <dbReference type="ARBA" id="ARBA00022723"/>
    </source>
</evidence>
<dbReference type="Gene3D" id="3.20.20.120">
    <property type="entry name" value="Enolase-like C-terminal domain"/>
    <property type="match status" value="1"/>
</dbReference>
<keyword evidence="4" id="KW-1185">Reference proteome</keyword>
<dbReference type="PANTHER" id="PTHR48073">
    <property type="entry name" value="O-SUCCINYLBENZOATE SYNTHASE-RELATED"/>
    <property type="match status" value="1"/>
</dbReference>
<dbReference type="InterPro" id="IPR018110">
    <property type="entry name" value="Mandel_Rmase/mucon_lact_enz_CS"/>
</dbReference>
<organism evidence="3 4">
    <name type="scientific">Apibacter muscae</name>
    <dbReference type="NCBI Taxonomy" id="2509004"/>
    <lineage>
        <taxon>Bacteria</taxon>
        <taxon>Pseudomonadati</taxon>
        <taxon>Bacteroidota</taxon>
        <taxon>Flavobacteriia</taxon>
        <taxon>Flavobacteriales</taxon>
        <taxon>Weeksellaceae</taxon>
        <taxon>Apibacter</taxon>
    </lineage>
</organism>
<keyword evidence="1" id="KW-0479">Metal-binding</keyword>
<dbReference type="SMART" id="SM00922">
    <property type="entry name" value="MR_MLE"/>
    <property type="match status" value="1"/>
</dbReference>
<dbReference type="EMBL" id="SELH01000017">
    <property type="protein sequence ID" value="TWP28711.1"/>
    <property type="molecule type" value="Genomic_DNA"/>
</dbReference>
<dbReference type="PANTHER" id="PTHR48073:SF2">
    <property type="entry name" value="O-SUCCINYLBENZOATE SYNTHASE"/>
    <property type="match status" value="1"/>
</dbReference>
<feature type="domain" description="Mandelate racemase/muconate lactonizing enzyme C-terminal" evidence="2">
    <location>
        <begin position="128"/>
        <end position="225"/>
    </location>
</feature>
<dbReference type="SUPFAM" id="SSF54826">
    <property type="entry name" value="Enolase N-terminal domain-like"/>
    <property type="match status" value="1"/>
</dbReference>
<gene>
    <name evidence="3" type="ORF">ETU09_05170</name>
</gene>
<dbReference type="PROSITE" id="PS00909">
    <property type="entry name" value="MR_MLE_2"/>
    <property type="match status" value="1"/>
</dbReference>
<dbReference type="SFLD" id="SFLDG00180">
    <property type="entry name" value="muconate_cycloisomerase"/>
    <property type="match status" value="1"/>
</dbReference>